<feature type="domain" description="VWFA" evidence="2">
    <location>
        <begin position="468"/>
        <end position="650"/>
    </location>
</feature>
<dbReference type="SMART" id="SM00327">
    <property type="entry name" value="VWA"/>
    <property type="match status" value="1"/>
</dbReference>
<gene>
    <name evidence="3" type="ORF">L5G33_15275</name>
</gene>
<protein>
    <submittedName>
        <fullName evidence="3">VWA domain-containing protein</fullName>
    </submittedName>
</protein>
<dbReference type="Proteomes" id="UP001200110">
    <property type="component" value="Unassembled WGS sequence"/>
</dbReference>
<dbReference type="CDD" id="cd00198">
    <property type="entry name" value="vWFA"/>
    <property type="match status" value="1"/>
</dbReference>
<accession>A0ABS9IW94</accession>
<dbReference type="SUPFAM" id="SSF53300">
    <property type="entry name" value="vWA-like"/>
    <property type="match status" value="1"/>
</dbReference>
<evidence type="ECO:0000256" key="1">
    <source>
        <dbReference type="SAM" id="MobiDB-lite"/>
    </source>
</evidence>
<dbReference type="InterPro" id="IPR036465">
    <property type="entry name" value="vWFA_dom_sf"/>
</dbReference>
<evidence type="ECO:0000313" key="3">
    <source>
        <dbReference type="EMBL" id="MCF8589821.1"/>
    </source>
</evidence>
<feature type="compositionally biased region" description="Basic residues" evidence="1">
    <location>
        <begin position="1"/>
        <end position="11"/>
    </location>
</feature>
<organism evidence="3 4">
    <name type="scientific">Gordonia liuliyuniae</name>
    <dbReference type="NCBI Taxonomy" id="2911517"/>
    <lineage>
        <taxon>Bacteria</taxon>
        <taxon>Bacillati</taxon>
        <taxon>Actinomycetota</taxon>
        <taxon>Actinomycetes</taxon>
        <taxon>Mycobacteriales</taxon>
        <taxon>Gordoniaceae</taxon>
        <taxon>Gordonia</taxon>
    </lineage>
</organism>
<reference evidence="3 4" key="1">
    <citation type="submission" date="2022-01" db="EMBL/GenBank/DDBJ databases">
        <authorList>
            <person name="Huang Y."/>
        </authorList>
    </citation>
    <scope>NUCLEOTIDE SEQUENCE [LARGE SCALE GENOMIC DNA]</scope>
    <source>
        <strain evidence="3 4">HY366</strain>
    </source>
</reference>
<dbReference type="InterPro" id="IPR002035">
    <property type="entry name" value="VWF_A"/>
</dbReference>
<evidence type="ECO:0000259" key="2">
    <source>
        <dbReference type="SMART" id="SM00327"/>
    </source>
</evidence>
<dbReference type="Pfam" id="PF13519">
    <property type="entry name" value="VWA_2"/>
    <property type="match status" value="1"/>
</dbReference>
<name>A0ABS9IW94_9ACTN</name>
<proteinExistence type="predicted"/>
<keyword evidence="4" id="KW-1185">Reference proteome</keyword>
<dbReference type="EMBL" id="JAKKOR010000011">
    <property type="protein sequence ID" value="MCF8589821.1"/>
    <property type="molecule type" value="Genomic_DNA"/>
</dbReference>
<dbReference type="RefSeq" id="WP_236999167.1">
    <property type="nucleotide sequence ID" value="NZ_JAKKOR010000011.1"/>
</dbReference>
<feature type="region of interest" description="Disordered" evidence="1">
    <location>
        <begin position="1"/>
        <end position="23"/>
    </location>
</feature>
<comment type="caution">
    <text evidence="3">The sequence shown here is derived from an EMBL/GenBank/DDBJ whole genome shotgun (WGS) entry which is preliminary data.</text>
</comment>
<dbReference type="Gene3D" id="3.40.50.410">
    <property type="entry name" value="von Willebrand factor, type A domain"/>
    <property type="match status" value="1"/>
</dbReference>
<sequence length="656" mass="72923">MARKGFHRSRYSRYTGGPDPLAPPVDLREALRAIGDDVMEGVSPERAMREFLRRGGPSNRGLDRLAEEANRRRRELLRSRNLDGTFDEIRELLDSAVLNERKQLARDLDDDARFAEMQIGSLPASTAQAVRELADYDWRSPQARADYEKISDLLGREALDQRFAGMKQALEGASDEDRQQITDMLGDLNDLLAKHNAGQDTQADFDEFMDKHGEFFPEDPENIDELIDALARRSAAAQQFFNSLTPEQQAELAELSQQAFGSPELMSALGQMDDALRQARPDLDWGGSQEFSGDNPMGMGEGAAALRDIGELEQLAEQLSQGYAGAQMEDIDLDALARQLGDEAAADARTLSELEKALRDQGFFRRDQDGSLKLSPKAMRRLGQAILRDVAAQLSSRGGDRRTDLAGRLGEPTGATREWAFGDTEPWDVTRTVTNAVVRTAADGDDPADGVRIDVRDVEVTETEARTQAAVVLLVDTSFSMVMEGRWTPMKRTALALNQLISTRFRSDELHLIEFGRHARSTTVDELTGLEPRMEQGTNLHHALMLAHRHLRRFPNAQPVLLIVTDGEPTAHLEPDGEAFFWYPPHPQTIGLTVRELDLLSRMGTQITFFRLGEDPGLANFVDRIARRIGGRVVAPDIDGLGAAVVGDYLRARRAR</sequence>
<evidence type="ECO:0000313" key="4">
    <source>
        <dbReference type="Proteomes" id="UP001200110"/>
    </source>
</evidence>